<dbReference type="GO" id="GO:0000981">
    <property type="term" value="F:DNA-binding transcription factor activity, RNA polymerase II-specific"/>
    <property type="evidence" value="ECO:0007669"/>
    <property type="project" value="TreeGrafter"/>
</dbReference>
<dbReference type="SMART" id="SM00301">
    <property type="entry name" value="DM"/>
    <property type="match status" value="1"/>
</dbReference>
<dbReference type="Proteomes" id="UP000821866">
    <property type="component" value="Chromosome 2"/>
</dbReference>
<dbReference type="SUPFAM" id="SSF82927">
    <property type="entry name" value="Cysteine-rich DNA binding domain, (DM domain)"/>
    <property type="match status" value="1"/>
</dbReference>
<dbReference type="GO" id="GO:0046872">
    <property type="term" value="F:metal ion binding"/>
    <property type="evidence" value="ECO:0007669"/>
    <property type="project" value="UniProtKB-KW"/>
</dbReference>
<evidence type="ECO:0000313" key="9">
    <source>
        <dbReference type="Proteomes" id="UP000821866"/>
    </source>
</evidence>
<feature type="region of interest" description="Disordered" evidence="6">
    <location>
        <begin position="90"/>
        <end position="130"/>
    </location>
</feature>
<dbReference type="VEuPathDB" id="VectorBase:LOC119161905"/>
<evidence type="ECO:0000256" key="6">
    <source>
        <dbReference type="SAM" id="MobiDB-lite"/>
    </source>
</evidence>
<evidence type="ECO:0000256" key="5">
    <source>
        <dbReference type="PROSITE-ProRule" id="PRU00070"/>
    </source>
</evidence>
<evidence type="ECO:0000256" key="4">
    <source>
        <dbReference type="ARBA" id="ARBA00023242"/>
    </source>
</evidence>
<reference evidence="8" key="1">
    <citation type="journal article" date="2020" name="Cell">
        <title>Large-Scale Comparative Analyses of Tick Genomes Elucidate Their Genetic Diversity and Vector Capacities.</title>
        <authorList>
            <consortium name="Tick Genome and Microbiome Consortium (TIGMIC)"/>
            <person name="Jia N."/>
            <person name="Wang J."/>
            <person name="Shi W."/>
            <person name="Du L."/>
            <person name="Sun Y."/>
            <person name="Zhan W."/>
            <person name="Jiang J.F."/>
            <person name="Wang Q."/>
            <person name="Zhang B."/>
            <person name="Ji P."/>
            <person name="Bell-Sakyi L."/>
            <person name="Cui X.M."/>
            <person name="Yuan T.T."/>
            <person name="Jiang B.G."/>
            <person name="Yang W.F."/>
            <person name="Lam T.T."/>
            <person name="Chang Q.C."/>
            <person name="Ding S.J."/>
            <person name="Wang X.J."/>
            <person name="Zhu J.G."/>
            <person name="Ruan X.D."/>
            <person name="Zhao L."/>
            <person name="Wei J.T."/>
            <person name="Ye R.Z."/>
            <person name="Que T.C."/>
            <person name="Du C.H."/>
            <person name="Zhou Y.H."/>
            <person name="Cheng J.X."/>
            <person name="Dai P.F."/>
            <person name="Guo W.B."/>
            <person name="Han X.H."/>
            <person name="Huang E.J."/>
            <person name="Li L.F."/>
            <person name="Wei W."/>
            <person name="Gao Y.C."/>
            <person name="Liu J.Z."/>
            <person name="Shao H.Z."/>
            <person name="Wang X."/>
            <person name="Wang C.C."/>
            <person name="Yang T.C."/>
            <person name="Huo Q.B."/>
            <person name="Li W."/>
            <person name="Chen H.Y."/>
            <person name="Chen S.E."/>
            <person name="Zhou L.G."/>
            <person name="Ni X.B."/>
            <person name="Tian J.H."/>
            <person name="Sheng Y."/>
            <person name="Liu T."/>
            <person name="Pan Y.S."/>
            <person name="Xia L.Y."/>
            <person name="Li J."/>
            <person name="Zhao F."/>
            <person name="Cao W.C."/>
        </authorList>
    </citation>
    <scope>NUCLEOTIDE SEQUENCE</scope>
    <source>
        <strain evidence="8">Rmic-2018</strain>
    </source>
</reference>
<evidence type="ECO:0000256" key="3">
    <source>
        <dbReference type="ARBA" id="ARBA00023125"/>
    </source>
</evidence>
<accession>A0A9J6EEH3</accession>
<name>A0A9J6EEH3_RHIMP</name>
<feature type="DNA-binding region" description="DM" evidence="5">
    <location>
        <begin position="38"/>
        <end position="85"/>
    </location>
</feature>
<evidence type="ECO:0000256" key="1">
    <source>
        <dbReference type="ARBA" id="ARBA00022723"/>
    </source>
</evidence>
<reference evidence="8" key="2">
    <citation type="submission" date="2021-09" db="EMBL/GenBank/DDBJ databases">
        <authorList>
            <person name="Jia N."/>
            <person name="Wang J."/>
            <person name="Shi W."/>
            <person name="Du L."/>
            <person name="Sun Y."/>
            <person name="Zhan W."/>
            <person name="Jiang J."/>
            <person name="Wang Q."/>
            <person name="Zhang B."/>
            <person name="Ji P."/>
            <person name="Sakyi L.B."/>
            <person name="Cui X."/>
            <person name="Yuan T."/>
            <person name="Jiang B."/>
            <person name="Yang W."/>
            <person name="Lam T.T.-Y."/>
            <person name="Chang Q."/>
            <person name="Ding S."/>
            <person name="Wang X."/>
            <person name="Zhu J."/>
            <person name="Ruan X."/>
            <person name="Zhao L."/>
            <person name="Wei J."/>
            <person name="Que T."/>
            <person name="Du C."/>
            <person name="Cheng J."/>
            <person name="Dai P."/>
            <person name="Han X."/>
            <person name="Huang E."/>
            <person name="Gao Y."/>
            <person name="Liu J."/>
            <person name="Shao H."/>
            <person name="Ye R."/>
            <person name="Li L."/>
            <person name="Wei W."/>
            <person name="Wang X."/>
            <person name="Wang C."/>
            <person name="Huo Q."/>
            <person name="Li W."/>
            <person name="Guo W."/>
            <person name="Chen H."/>
            <person name="Chen S."/>
            <person name="Zhou L."/>
            <person name="Zhou L."/>
            <person name="Ni X."/>
            <person name="Tian J."/>
            <person name="Zhou Y."/>
            <person name="Sheng Y."/>
            <person name="Liu T."/>
            <person name="Pan Y."/>
            <person name="Xia L."/>
            <person name="Li J."/>
            <person name="Zhao F."/>
            <person name="Cao W."/>
        </authorList>
    </citation>
    <scope>NUCLEOTIDE SEQUENCE</scope>
    <source>
        <strain evidence="8">Rmic-2018</strain>
        <tissue evidence="8">Larvae</tissue>
    </source>
</reference>
<sequence length="354" mass="37880">MNGGPSTTARFAASGVPESAALPAACALRAPTGRQPKCARCRNHGRRRLVRGHKRHCPFRECTCEKCELIAERQRVMAKQVALRRAQAAAESRGNQLITDEEEDGDQLPGNPVHVAPPSQWSSGDVMMPDQTSSFAQETSTCVTVGILEDIRQRRYVQEAIACLSNALAVSGADASPLLYLYALLRETNFSVDRAFARLLEGTGEGISAMSQREQSAVTGAALDTFCELARLEVQSLAMHDSLQKPPASPAVTPALHMWTRVPCQPCSAPAATSLLAMPSLLSPGLPGTLQQAVPMSVCTRPCAPTAHSCALAASLAERPCPEDRERCRSSSSDSSGDELVLDVDTEQEPTLKC</sequence>
<dbReference type="Gene3D" id="4.10.1040.10">
    <property type="entry name" value="DM DNA-binding domain"/>
    <property type="match status" value="1"/>
</dbReference>
<comment type="caution">
    <text evidence="8">The sequence shown here is derived from an EMBL/GenBank/DDBJ whole genome shotgun (WGS) entry which is preliminary data.</text>
</comment>
<dbReference type="InterPro" id="IPR001275">
    <property type="entry name" value="DM_DNA-bd"/>
</dbReference>
<evidence type="ECO:0000256" key="2">
    <source>
        <dbReference type="ARBA" id="ARBA00022833"/>
    </source>
</evidence>
<dbReference type="Pfam" id="PF00751">
    <property type="entry name" value="DM"/>
    <property type="match status" value="1"/>
</dbReference>
<dbReference type="InterPro" id="IPR036407">
    <property type="entry name" value="DM_DNA-bd_sf"/>
</dbReference>
<keyword evidence="9" id="KW-1185">Reference proteome</keyword>
<keyword evidence="1 5" id="KW-0479">Metal-binding</keyword>
<dbReference type="GO" id="GO:0007548">
    <property type="term" value="P:sex differentiation"/>
    <property type="evidence" value="ECO:0007669"/>
    <property type="project" value="TreeGrafter"/>
</dbReference>
<dbReference type="PROSITE" id="PS50809">
    <property type="entry name" value="DM_2"/>
    <property type="match status" value="1"/>
</dbReference>
<dbReference type="InterPro" id="IPR026607">
    <property type="entry name" value="DMRT"/>
</dbReference>
<dbReference type="EMBL" id="JABSTU010000004">
    <property type="protein sequence ID" value="KAH8032761.1"/>
    <property type="molecule type" value="Genomic_DNA"/>
</dbReference>
<feature type="domain" description="DM" evidence="7">
    <location>
        <begin position="38"/>
        <end position="85"/>
    </location>
</feature>
<dbReference type="FunFam" id="4.10.1040.10:FF:000001">
    <property type="entry name" value="doublesex- and mab-3-related transcription factor 1"/>
    <property type="match status" value="1"/>
</dbReference>
<feature type="compositionally biased region" description="Acidic residues" evidence="6">
    <location>
        <begin position="336"/>
        <end position="348"/>
    </location>
</feature>
<protein>
    <recommendedName>
        <fullName evidence="7">DM domain-containing protein</fullName>
    </recommendedName>
</protein>
<dbReference type="GO" id="GO:0000978">
    <property type="term" value="F:RNA polymerase II cis-regulatory region sequence-specific DNA binding"/>
    <property type="evidence" value="ECO:0007669"/>
    <property type="project" value="TreeGrafter"/>
</dbReference>
<gene>
    <name evidence="8" type="ORF">HPB51_001754</name>
</gene>
<proteinExistence type="predicted"/>
<dbReference type="PROSITE" id="PS40000">
    <property type="entry name" value="DM_1"/>
    <property type="match status" value="1"/>
</dbReference>
<keyword evidence="4 5" id="KW-0539">Nucleus</keyword>
<keyword evidence="2 5" id="KW-0862">Zinc</keyword>
<evidence type="ECO:0000259" key="7">
    <source>
        <dbReference type="PROSITE" id="PS50809"/>
    </source>
</evidence>
<dbReference type="PANTHER" id="PTHR12322">
    <property type="entry name" value="DOUBLESEX AND MAB-3 RELATED TRANSCRIPTION FACTOR DMRT"/>
    <property type="match status" value="1"/>
</dbReference>
<comment type="subcellular location">
    <subcellularLocation>
        <location evidence="5">Nucleus</location>
    </subcellularLocation>
</comment>
<keyword evidence="3 5" id="KW-0238">DNA-binding</keyword>
<dbReference type="PANTHER" id="PTHR12322:SF116">
    <property type="entry name" value="DOUBLESEX-MAB RELATED 99B"/>
    <property type="match status" value="1"/>
</dbReference>
<evidence type="ECO:0000313" key="8">
    <source>
        <dbReference type="EMBL" id="KAH8032761.1"/>
    </source>
</evidence>
<dbReference type="GO" id="GO:0005634">
    <property type="term" value="C:nucleus"/>
    <property type="evidence" value="ECO:0007669"/>
    <property type="project" value="UniProtKB-SubCell"/>
</dbReference>
<organism evidence="8 9">
    <name type="scientific">Rhipicephalus microplus</name>
    <name type="common">Cattle tick</name>
    <name type="synonym">Boophilus microplus</name>
    <dbReference type="NCBI Taxonomy" id="6941"/>
    <lineage>
        <taxon>Eukaryota</taxon>
        <taxon>Metazoa</taxon>
        <taxon>Ecdysozoa</taxon>
        <taxon>Arthropoda</taxon>
        <taxon>Chelicerata</taxon>
        <taxon>Arachnida</taxon>
        <taxon>Acari</taxon>
        <taxon>Parasitiformes</taxon>
        <taxon>Ixodida</taxon>
        <taxon>Ixodoidea</taxon>
        <taxon>Ixodidae</taxon>
        <taxon>Rhipicephalinae</taxon>
        <taxon>Rhipicephalus</taxon>
        <taxon>Boophilus</taxon>
    </lineage>
</organism>
<dbReference type="AlphaFoldDB" id="A0A9J6EEH3"/>
<feature type="region of interest" description="Disordered" evidence="6">
    <location>
        <begin position="322"/>
        <end position="354"/>
    </location>
</feature>